<protein>
    <recommendedName>
        <fullName evidence="9">Endoribonuclease YbeY</fullName>
        <ecNumber evidence="9">3.1.-.-</ecNumber>
    </recommendedName>
</protein>
<evidence type="ECO:0000256" key="2">
    <source>
        <dbReference type="ARBA" id="ARBA00022517"/>
    </source>
</evidence>
<dbReference type="GO" id="GO:0005737">
    <property type="term" value="C:cytoplasm"/>
    <property type="evidence" value="ECO:0007669"/>
    <property type="project" value="UniProtKB-SubCell"/>
</dbReference>
<comment type="similarity">
    <text evidence="1 9">Belongs to the endoribonuclease YbeY family.</text>
</comment>
<accession>A0A537LSZ7</accession>
<keyword evidence="7 9" id="KW-0378">Hydrolase</keyword>
<dbReference type="SUPFAM" id="SSF55486">
    <property type="entry name" value="Metalloproteases ('zincins'), catalytic domain"/>
    <property type="match status" value="1"/>
</dbReference>
<dbReference type="AlphaFoldDB" id="A0A537LSZ7"/>
<dbReference type="GO" id="GO:0008270">
    <property type="term" value="F:zinc ion binding"/>
    <property type="evidence" value="ECO:0007669"/>
    <property type="project" value="UniProtKB-UniRule"/>
</dbReference>
<evidence type="ECO:0000256" key="3">
    <source>
        <dbReference type="ARBA" id="ARBA00022552"/>
    </source>
</evidence>
<dbReference type="Pfam" id="PF02130">
    <property type="entry name" value="YbeY"/>
    <property type="match status" value="1"/>
</dbReference>
<evidence type="ECO:0000256" key="6">
    <source>
        <dbReference type="ARBA" id="ARBA00022759"/>
    </source>
</evidence>
<dbReference type="PANTHER" id="PTHR46986">
    <property type="entry name" value="ENDORIBONUCLEASE YBEY, CHLOROPLASTIC"/>
    <property type="match status" value="1"/>
</dbReference>
<dbReference type="EMBL" id="VBAM01000246">
    <property type="protein sequence ID" value="TMJ11126.1"/>
    <property type="molecule type" value="Genomic_DNA"/>
</dbReference>
<dbReference type="EC" id="3.1.-.-" evidence="9"/>
<gene>
    <name evidence="9 10" type="primary">ybeY</name>
    <name evidence="10" type="ORF">E6H02_07195</name>
</gene>
<dbReference type="GO" id="GO:0006364">
    <property type="term" value="P:rRNA processing"/>
    <property type="evidence" value="ECO:0007669"/>
    <property type="project" value="UniProtKB-UniRule"/>
</dbReference>
<keyword evidence="4 9" id="KW-0540">Nuclease</keyword>
<comment type="caution">
    <text evidence="10">The sequence shown here is derived from an EMBL/GenBank/DDBJ whole genome shotgun (WGS) entry which is preliminary data.</text>
</comment>
<comment type="cofactor">
    <cofactor evidence="9">
        <name>Zn(2+)</name>
        <dbReference type="ChEBI" id="CHEBI:29105"/>
    </cofactor>
    <text evidence="9">Binds 1 zinc ion.</text>
</comment>
<evidence type="ECO:0000256" key="1">
    <source>
        <dbReference type="ARBA" id="ARBA00010875"/>
    </source>
</evidence>
<reference evidence="10 11" key="1">
    <citation type="journal article" date="2019" name="Nat. Microbiol.">
        <title>Mediterranean grassland soil C-N compound turnover is dependent on rainfall and depth, and is mediated by genomically divergent microorganisms.</title>
        <authorList>
            <person name="Diamond S."/>
            <person name="Andeer P.F."/>
            <person name="Li Z."/>
            <person name="Crits-Christoph A."/>
            <person name="Burstein D."/>
            <person name="Anantharaman K."/>
            <person name="Lane K.R."/>
            <person name="Thomas B.C."/>
            <person name="Pan C."/>
            <person name="Northen T.R."/>
            <person name="Banfield J.F."/>
        </authorList>
    </citation>
    <scope>NUCLEOTIDE SEQUENCE [LARGE SCALE GENOMIC DNA]</scope>
    <source>
        <strain evidence="10">NP_5</strain>
    </source>
</reference>
<comment type="function">
    <text evidence="9">Single strand-specific metallo-endoribonuclease involved in late-stage 70S ribosome quality control and in maturation of the 3' terminus of the 16S rRNA.</text>
</comment>
<dbReference type="NCBIfam" id="TIGR00043">
    <property type="entry name" value="rRNA maturation RNase YbeY"/>
    <property type="match status" value="1"/>
</dbReference>
<evidence type="ECO:0000256" key="5">
    <source>
        <dbReference type="ARBA" id="ARBA00022723"/>
    </source>
</evidence>
<dbReference type="GO" id="GO:0004521">
    <property type="term" value="F:RNA endonuclease activity"/>
    <property type="evidence" value="ECO:0007669"/>
    <property type="project" value="UniProtKB-UniRule"/>
</dbReference>
<dbReference type="InterPro" id="IPR023091">
    <property type="entry name" value="MetalPrtase_cat_dom_sf_prd"/>
</dbReference>
<evidence type="ECO:0000313" key="10">
    <source>
        <dbReference type="EMBL" id="TMJ11126.1"/>
    </source>
</evidence>
<name>A0A537LSZ7_9BACT</name>
<dbReference type="InterPro" id="IPR020549">
    <property type="entry name" value="YbeY_CS"/>
</dbReference>
<dbReference type="InterPro" id="IPR002036">
    <property type="entry name" value="YbeY"/>
</dbReference>
<dbReference type="PANTHER" id="PTHR46986:SF1">
    <property type="entry name" value="ENDORIBONUCLEASE YBEY, CHLOROPLASTIC"/>
    <property type="match status" value="1"/>
</dbReference>
<keyword evidence="2 9" id="KW-0690">Ribosome biogenesis</keyword>
<evidence type="ECO:0000313" key="11">
    <source>
        <dbReference type="Proteomes" id="UP000320393"/>
    </source>
</evidence>
<evidence type="ECO:0000256" key="7">
    <source>
        <dbReference type="ARBA" id="ARBA00022801"/>
    </source>
</evidence>
<dbReference type="GO" id="GO:0004222">
    <property type="term" value="F:metalloendopeptidase activity"/>
    <property type="evidence" value="ECO:0007669"/>
    <property type="project" value="InterPro"/>
</dbReference>
<keyword evidence="9" id="KW-0963">Cytoplasm</keyword>
<keyword evidence="3 9" id="KW-0698">rRNA processing</keyword>
<sequence length="151" mass="16920">MDVWITNLQHKVSIETSFIRDVVMSALRIEGHPQPTDVSVALVDDAYIRVLNREYRGVDQPTDVLAFPMEGDGGVRGEPALGDIVISLERAREQARQFNHPIRHEVALLAVHGLLHLLGYEDDTEVGASAMWSKQKELLEKILGTGARERR</sequence>
<dbReference type="PROSITE" id="PS01306">
    <property type="entry name" value="UPF0054"/>
    <property type="match status" value="1"/>
</dbReference>
<evidence type="ECO:0000256" key="4">
    <source>
        <dbReference type="ARBA" id="ARBA00022722"/>
    </source>
</evidence>
<feature type="binding site" evidence="9">
    <location>
        <position position="112"/>
    </location>
    <ligand>
        <name>Zn(2+)</name>
        <dbReference type="ChEBI" id="CHEBI:29105"/>
        <note>catalytic</note>
    </ligand>
</feature>
<dbReference type="Gene3D" id="3.40.390.30">
    <property type="entry name" value="Metalloproteases ('zincins'), catalytic domain"/>
    <property type="match status" value="1"/>
</dbReference>
<keyword evidence="8 9" id="KW-0862">Zinc</keyword>
<dbReference type="Proteomes" id="UP000320393">
    <property type="component" value="Unassembled WGS sequence"/>
</dbReference>
<dbReference type="HAMAP" id="MF_00009">
    <property type="entry name" value="Endoribonucl_YbeY"/>
    <property type="match status" value="1"/>
</dbReference>
<feature type="binding site" evidence="9">
    <location>
        <position position="122"/>
    </location>
    <ligand>
        <name>Zn(2+)</name>
        <dbReference type="ChEBI" id="CHEBI:29105"/>
        <note>catalytic</note>
    </ligand>
</feature>
<keyword evidence="6 9" id="KW-0255">Endonuclease</keyword>
<feature type="binding site" evidence="9">
    <location>
        <position position="116"/>
    </location>
    <ligand>
        <name>Zn(2+)</name>
        <dbReference type="ChEBI" id="CHEBI:29105"/>
        <note>catalytic</note>
    </ligand>
</feature>
<organism evidence="10 11">
    <name type="scientific">Candidatus Segetimicrobium genomatis</name>
    <dbReference type="NCBI Taxonomy" id="2569760"/>
    <lineage>
        <taxon>Bacteria</taxon>
        <taxon>Bacillati</taxon>
        <taxon>Candidatus Sysuimicrobiota</taxon>
        <taxon>Candidatus Sysuimicrobiia</taxon>
        <taxon>Candidatus Sysuimicrobiales</taxon>
        <taxon>Candidatus Segetimicrobiaceae</taxon>
        <taxon>Candidatus Segetimicrobium</taxon>
    </lineage>
</organism>
<keyword evidence="5 9" id="KW-0479">Metal-binding</keyword>
<evidence type="ECO:0000256" key="8">
    <source>
        <dbReference type="ARBA" id="ARBA00022833"/>
    </source>
</evidence>
<evidence type="ECO:0000256" key="9">
    <source>
        <dbReference type="HAMAP-Rule" id="MF_00009"/>
    </source>
</evidence>
<comment type="subcellular location">
    <subcellularLocation>
        <location evidence="9">Cytoplasm</location>
    </subcellularLocation>
</comment>
<proteinExistence type="inferred from homology"/>